<dbReference type="GO" id="GO:0005634">
    <property type="term" value="C:nucleus"/>
    <property type="evidence" value="ECO:0007669"/>
    <property type="project" value="TreeGrafter"/>
</dbReference>
<dbReference type="GO" id="GO:0006357">
    <property type="term" value="P:regulation of transcription by RNA polymerase II"/>
    <property type="evidence" value="ECO:0007669"/>
    <property type="project" value="TreeGrafter"/>
</dbReference>
<dbReference type="InterPro" id="IPR053031">
    <property type="entry name" value="Cuticle_assoc_protein"/>
</dbReference>
<dbReference type="PANTHER" id="PTHR34396">
    <property type="entry name" value="OS03G0264950 PROTEIN-RELATED"/>
    <property type="match status" value="1"/>
</dbReference>
<accession>A0A2P5E8K6</accession>
<evidence type="ECO:0000256" key="3">
    <source>
        <dbReference type="ARBA" id="ARBA00022833"/>
    </source>
</evidence>
<gene>
    <name evidence="5" type="ORF">TorRG33x02_223000</name>
</gene>
<dbReference type="GO" id="GO:1990837">
    <property type="term" value="F:sequence-specific double-stranded DNA binding"/>
    <property type="evidence" value="ECO:0007669"/>
    <property type="project" value="TreeGrafter"/>
</dbReference>
<dbReference type="GO" id="GO:0008270">
    <property type="term" value="F:zinc ion binding"/>
    <property type="evidence" value="ECO:0007669"/>
    <property type="project" value="UniProtKB-KW"/>
</dbReference>
<sequence>MLSMGPDKKQRAKCKLCGMEYFADSKYGIGNLKRHIDSCVRRNHRDIGQLLISQDSGLLSLGGSKSDVEKFRNMVTQAIVMHDFPFNIVEYEGIRSIFSYLYPAIQLVS</sequence>
<dbReference type="Pfam" id="PF02892">
    <property type="entry name" value="zf-BED"/>
    <property type="match status" value="1"/>
</dbReference>
<dbReference type="OrthoDB" id="1409032at2759"/>
<evidence type="ECO:0000256" key="1">
    <source>
        <dbReference type="ARBA" id="ARBA00022723"/>
    </source>
</evidence>
<evidence type="ECO:0000313" key="5">
    <source>
        <dbReference type="EMBL" id="PON81879.1"/>
    </source>
</evidence>
<keyword evidence="6" id="KW-1185">Reference proteome</keyword>
<dbReference type="InterPro" id="IPR003656">
    <property type="entry name" value="Znf_BED"/>
</dbReference>
<evidence type="ECO:0000259" key="4">
    <source>
        <dbReference type="Pfam" id="PF02892"/>
    </source>
</evidence>
<proteinExistence type="predicted"/>
<feature type="domain" description="BED-type" evidence="4">
    <location>
        <begin position="8"/>
        <end position="45"/>
    </location>
</feature>
<dbReference type="AlphaFoldDB" id="A0A2P5E8K6"/>
<dbReference type="Proteomes" id="UP000237000">
    <property type="component" value="Unassembled WGS sequence"/>
</dbReference>
<comment type="caution">
    <text evidence="5">The sequence shown here is derived from an EMBL/GenBank/DDBJ whole genome shotgun (WGS) entry which is preliminary data.</text>
</comment>
<protein>
    <submittedName>
        <fullName evidence="5">Zinc finger, BED-type</fullName>
    </submittedName>
</protein>
<reference evidence="6" key="1">
    <citation type="submission" date="2016-06" db="EMBL/GenBank/DDBJ databases">
        <title>Parallel loss of symbiosis genes in relatives of nitrogen-fixing non-legume Parasponia.</title>
        <authorList>
            <person name="Van Velzen R."/>
            <person name="Holmer R."/>
            <person name="Bu F."/>
            <person name="Rutten L."/>
            <person name="Van Zeijl A."/>
            <person name="Liu W."/>
            <person name="Santuari L."/>
            <person name="Cao Q."/>
            <person name="Sharma T."/>
            <person name="Shen D."/>
            <person name="Roswanjaya Y."/>
            <person name="Wardhani T."/>
            <person name="Kalhor M.S."/>
            <person name="Jansen J."/>
            <person name="Van den Hoogen J."/>
            <person name="Gungor B."/>
            <person name="Hartog M."/>
            <person name="Hontelez J."/>
            <person name="Verver J."/>
            <person name="Yang W.-C."/>
            <person name="Schijlen E."/>
            <person name="Repin R."/>
            <person name="Schilthuizen M."/>
            <person name="Schranz E."/>
            <person name="Heidstra R."/>
            <person name="Miyata K."/>
            <person name="Fedorova E."/>
            <person name="Kohlen W."/>
            <person name="Bisseling T."/>
            <person name="Smit S."/>
            <person name="Geurts R."/>
        </authorList>
    </citation>
    <scope>NUCLEOTIDE SEQUENCE [LARGE SCALE GENOMIC DNA]</scope>
    <source>
        <strain evidence="6">cv. RG33-2</strain>
    </source>
</reference>
<organism evidence="5 6">
    <name type="scientific">Trema orientale</name>
    <name type="common">Charcoal tree</name>
    <name type="synonym">Celtis orientalis</name>
    <dbReference type="NCBI Taxonomy" id="63057"/>
    <lineage>
        <taxon>Eukaryota</taxon>
        <taxon>Viridiplantae</taxon>
        <taxon>Streptophyta</taxon>
        <taxon>Embryophyta</taxon>
        <taxon>Tracheophyta</taxon>
        <taxon>Spermatophyta</taxon>
        <taxon>Magnoliopsida</taxon>
        <taxon>eudicotyledons</taxon>
        <taxon>Gunneridae</taxon>
        <taxon>Pentapetalae</taxon>
        <taxon>rosids</taxon>
        <taxon>fabids</taxon>
        <taxon>Rosales</taxon>
        <taxon>Cannabaceae</taxon>
        <taxon>Trema</taxon>
    </lineage>
</organism>
<evidence type="ECO:0000313" key="6">
    <source>
        <dbReference type="Proteomes" id="UP000237000"/>
    </source>
</evidence>
<dbReference type="InParanoid" id="A0A2P5E8K6"/>
<name>A0A2P5E8K6_TREOI</name>
<dbReference type="PANTHER" id="PTHR34396:SF24">
    <property type="entry name" value="BED-TYPE DOMAIN-CONTAINING PROTEIN"/>
    <property type="match status" value="1"/>
</dbReference>
<dbReference type="EMBL" id="JXTC01000206">
    <property type="protein sequence ID" value="PON81879.1"/>
    <property type="molecule type" value="Genomic_DNA"/>
</dbReference>
<keyword evidence="3" id="KW-0862">Zinc</keyword>
<keyword evidence="2" id="KW-0863">Zinc-finger</keyword>
<keyword evidence="1" id="KW-0479">Metal-binding</keyword>
<evidence type="ECO:0000256" key="2">
    <source>
        <dbReference type="ARBA" id="ARBA00022771"/>
    </source>
</evidence>